<dbReference type="InterPro" id="IPR011707">
    <property type="entry name" value="Cu-oxidase-like_N"/>
</dbReference>
<evidence type="ECO:0000313" key="3">
    <source>
        <dbReference type="EMBL" id="MCC9016357.1"/>
    </source>
</evidence>
<reference evidence="3" key="1">
    <citation type="submission" date="2021-11" db="EMBL/GenBank/DDBJ databases">
        <title>Description of novel Flavobacterium species.</title>
        <authorList>
            <person name="Saticioglu I.B."/>
            <person name="Ay H."/>
            <person name="Altun S."/>
            <person name="Duman M."/>
        </authorList>
    </citation>
    <scope>NUCLEOTIDE SEQUENCE</scope>
    <source>
        <strain evidence="3">F-126</strain>
    </source>
</reference>
<keyword evidence="1" id="KW-0732">Signal</keyword>
<proteinExistence type="predicted"/>
<accession>A0ABS8LUU7</accession>
<evidence type="ECO:0000256" key="1">
    <source>
        <dbReference type="SAM" id="SignalP"/>
    </source>
</evidence>
<gene>
    <name evidence="3" type="ORF">LNQ34_01035</name>
</gene>
<protein>
    <submittedName>
        <fullName evidence="3">Multicopper oxidase domain-containing protein</fullName>
    </submittedName>
</protein>
<sequence>MKGCPKSIVLFCFLLSNLFLFSQNEHLVIGRTTGKLLLKNNVSVRTFGFTNSLSGQVTLPGSEIRAKVGDTVRVDFWSISQGNPVSLFCKEIDFVQWDKNNKVMKKKEAIHHMEHGFYSFRAEKPGTYLYYSPENYPFNLQAGMFGLIIIEPKEKDPLAPESLREILWCSNELDTKWHTDAIMGTEYDSRNKPIVLPPYQPNYFLINGKVASETNGLQSLDRKNEAVLLRLVNSGLYLHEIVFPPNAKLKLRFGSETALTESANGCTVALHAGESMEILVSLENVGDTERLIYHFTDPISKKKVYETAIAVFN</sequence>
<dbReference type="Proteomes" id="UP001430700">
    <property type="component" value="Unassembled WGS sequence"/>
</dbReference>
<evidence type="ECO:0000259" key="2">
    <source>
        <dbReference type="Pfam" id="PF07732"/>
    </source>
</evidence>
<keyword evidence="4" id="KW-1185">Reference proteome</keyword>
<dbReference type="Gene3D" id="2.60.40.420">
    <property type="entry name" value="Cupredoxins - blue copper proteins"/>
    <property type="match status" value="1"/>
</dbReference>
<dbReference type="EMBL" id="JAJJMN010000001">
    <property type="protein sequence ID" value="MCC9016357.1"/>
    <property type="molecule type" value="Genomic_DNA"/>
</dbReference>
<name>A0ABS8LUU7_9FLAO</name>
<dbReference type="InterPro" id="IPR008972">
    <property type="entry name" value="Cupredoxin"/>
</dbReference>
<dbReference type="RefSeq" id="WP_229998376.1">
    <property type="nucleotide sequence ID" value="NZ_JAJJMN010000001.1"/>
</dbReference>
<dbReference type="Pfam" id="PF07732">
    <property type="entry name" value="Cu-oxidase_3"/>
    <property type="match status" value="1"/>
</dbReference>
<feature type="domain" description="Plastocyanin-like" evidence="2">
    <location>
        <begin position="59"/>
        <end position="154"/>
    </location>
</feature>
<feature type="signal peptide" evidence="1">
    <location>
        <begin position="1"/>
        <end position="22"/>
    </location>
</feature>
<dbReference type="SUPFAM" id="SSF49503">
    <property type="entry name" value="Cupredoxins"/>
    <property type="match status" value="2"/>
</dbReference>
<organism evidence="3 4">
    <name type="scientific">Flavobacterium lipolyticum</name>
    <dbReference type="NCBI Taxonomy" id="2893754"/>
    <lineage>
        <taxon>Bacteria</taxon>
        <taxon>Pseudomonadati</taxon>
        <taxon>Bacteroidota</taxon>
        <taxon>Flavobacteriia</taxon>
        <taxon>Flavobacteriales</taxon>
        <taxon>Flavobacteriaceae</taxon>
        <taxon>Flavobacterium</taxon>
    </lineage>
</organism>
<comment type="caution">
    <text evidence="3">The sequence shown here is derived from an EMBL/GenBank/DDBJ whole genome shotgun (WGS) entry which is preliminary data.</text>
</comment>
<evidence type="ECO:0000313" key="4">
    <source>
        <dbReference type="Proteomes" id="UP001430700"/>
    </source>
</evidence>
<feature type="chain" id="PRO_5045487812" evidence="1">
    <location>
        <begin position="23"/>
        <end position="313"/>
    </location>
</feature>